<name>A0A6G0VMW5_APHCR</name>
<evidence type="ECO:0000259" key="3">
    <source>
        <dbReference type="Pfam" id="PF13843"/>
    </source>
</evidence>
<dbReference type="EMBL" id="VUJU01014319">
    <property type="protein sequence ID" value="KAF0702330.1"/>
    <property type="molecule type" value="Genomic_DNA"/>
</dbReference>
<dbReference type="OrthoDB" id="6608505at2759"/>
<gene>
    <name evidence="4" type="ORF">FWK35_00039344</name>
</gene>
<protein>
    <submittedName>
        <fullName evidence="4">PiggyBac transposable element-derived protein 4-like</fullName>
    </submittedName>
</protein>
<dbReference type="Proteomes" id="UP000478052">
    <property type="component" value="Unassembled WGS sequence"/>
</dbReference>
<accession>A0A6G0VMW5</accession>
<proteinExistence type="predicted"/>
<organism evidence="4 5">
    <name type="scientific">Aphis craccivora</name>
    <name type="common">Cowpea aphid</name>
    <dbReference type="NCBI Taxonomy" id="307492"/>
    <lineage>
        <taxon>Eukaryota</taxon>
        <taxon>Metazoa</taxon>
        <taxon>Ecdysozoa</taxon>
        <taxon>Arthropoda</taxon>
        <taxon>Hexapoda</taxon>
        <taxon>Insecta</taxon>
        <taxon>Pterygota</taxon>
        <taxon>Neoptera</taxon>
        <taxon>Paraneoptera</taxon>
        <taxon>Hemiptera</taxon>
        <taxon>Sternorrhyncha</taxon>
        <taxon>Aphidomorpha</taxon>
        <taxon>Aphidoidea</taxon>
        <taxon>Aphididae</taxon>
        <taxon>Aphidini</taxon>
        <taxon>Aphis</taxon>
        <taxon>Aphis</taxon>
    </lineage>
</organism>
<sequence length="566" mass="65527">MYDSDADPEYIPGGNKLQSCQETSTSNTFVPVGGSDSDNDDISVEVSSSDEDCDWSDSDLWVDTEKEIPDFNFDSTLSGIKINVPESARDSPIDLFKLLWTDEIFDIIVNSTNNYGHKIKAVNRPHSKYSRKTCFNETNKDEMQNFFGICLLLGSVKYSVLRDAFSNNPLYSHPLIKKTMSGRRFEQLLNCFSVEYSGLEVCDDGPMRKINPVYTLLIQNFQKAIYPDINLSLDESLLLHRGRLGFRQYIKGKKAKYGIKFYELCTPDGYVLNIDMYKGKNDSISQVPCQTSKIDSLVLKLMSPYLGKGHSLYMDNYYNSVTLSNVLLNKQTHVTGTLRNNRKGNPKEVVNKKLKKGEHVWKRRGLVYVSKWKDKRDVVCITTNHKPTIILSTNKYGQERFKPIEIVKYNEFMSGVDRADQMISYYSCPRKSARWYKKVLFHLLDVTIWNTFFIYKKHFSLNNLRFKDFRDSLIRNFIQIPVDATCDQLFKKIKPKRSDIVIPDNAHFQETIPLPEGYKRKKYFKNCVVCFKKKVRKQTSFQCKTCKVGLCAGKCFEVYHIDKNLE</sequence>
<feature type="compositionally biased region" description="Acidic residues" evidence="1">
    <location>
        <begin position="37"/>
        <end position="51"/>
    </location>
</feature>
<dbReference type="InterPro" id="IPR032718">
    <property type="entry name" value="PGBD4_Znf_C"/>
</dbReference>
<dbReference type="PANTHER" id="PTHR46599:SF3">
    <property type="entry name" value="PIGGYBAC TRANSPOSABLE ELEMENT-DERIVED PROTEIN 4"/>
    <property type="match status" value="1"/>
</dbReference>
<dbReference type="Pfam" id="PF13843">
    <property type="entry name" value="DDE_Tnp_1_7"/>
    <property type="match status" value="1"/>
</dbReference>
<dbReference type="PANTHER" id="PTHR46599">
    <property type="entry name" value="PIGGYBAC TRANSPOSABLE ELEMENT-DERIVED PROTEIN 4"/>
    <property type="match status" value="1"/>
</dbReference>
<feature type="domain" description="PiggyBac transposable element-derived protein 4 C-terminal zinc-finger" evidence="2">
    <location>
        <begin position="520"/>
        <end position="560"/>
    </location>
</feature>
<reference evidence="4 5" key="1">
    <citation type="submission" date="2019-08" db="EMBL/GenBank/DDBJ databases">
        <title>Whole genome of Aphis craccivora.</title>
        <authorList>
            <person name="Voronova N.V."/>
            <person name="Shulinski R.S."/>
            <person name="Bandarenka Y.V."/>
            <person name="Zhorov D.G."/>
            <person name="Warner D."/>
        </authorList>
    </citation>
    <scope>NUCLEOTIDE SEQUENCE [LARGE SCALE GENOMIC DNA]</scope>
    <source>
        <strain evidence="4">180601</strain>
        <tissue evidence="4">Whole Body</tissue>
    </source>
</reference>
<dbReference type="Pfam" id="PF13842">
    <property type="entry name" value="zf-Tnp_2"/>
    <property type="match status" value="1"/>
</dbReference>
<comment type="caution">
    <text evidence="4">The sequence shown here is derived from an EMBL/GenBank/DDBJ whole genome shotgun (WGS) entry which is preliminary data.</text>
</comment>
<feature type="compositionally biased region" description="Polar residues" evidence="1">
    <location>
        <begin position="16"/>
        <end position="29"/>
    </location>
</feature>
<keyword evidence="5" id="KW-1185">Reference proteome</keyword>
<feature type="region of interest" description="Disordered" evidence="1">
    <location>
        <begin position="1"/>
        <end position="51"/>
    </location>
</feature>
<dbReference type="InterPro" id="IPR029526">
    <property type="entry name" value="PGBD"/>
</dbReference>
<feature type="domain" description="PiggyBac transposable element-derived protein" evidence="3">
    <location>
        <begin position="91"/>
        <end position="452"/>
    </location>
</feature>
<evidence type="ECO:0000313" key="4">
    <source>
        <dbReference type="EMBL" id="KAF0702330.1"/>
    </source>
</evidence>
<evidence type="ECO:0000313" key="5">
    <source>
        <dbReference type="Proteomes" id="UP000478052"/>
    </source>
</evidence>
<dbReference type="AlphaFoldDB" id="A0A6G0VMW5"/>
<evidence type="ECO:0000259" key="2">
    <source>
        <dbReference type="Pfam" id="PF13842"/>
    </source>
</evidence>
<evidence type="ECO:0000256" key="1">
    <source>
        <dbReference type="SAM" id="MobiDB-lite"/>
    </source>
</evidence>